<keyword evidence="10" id="KW-0899">Viral immunoevasion</keyword>
<comment type="similarity">
    <text evidence="1">Belongs to the carlaviruses nucleic acid-binding protein family.</text>
</comment>
<evidence type="ECO:0000313" key="11">
    <source>
        <dbReference type="EMBL" id="AFI61524.1"/>
    </source>
</evidence>
<evidence type="ECO:0000256" key="8">
    <source>
        <dbReference type="ARBA" id="ARBA00022833"/>
    </source>
</evidence>
<dbReference type="GO" id="GO:0006355">
    <property type="term" value="P:regulation of DNA-templated transcription"/>
    <property type="evidence" value="ECO:0007669"/>
    <property type="project" value="InterPro"/>
</dbReference>
<dbReference type="GO" id="GO:0003677">
    <property type="term" value="F:DNA binding"/>
    <property type="evidence" value="ECO:0007669"/>
    <property type="project" value="UniProtKB-KW"/>
</dbReference>
<evidence type="ECO:0000256" key="6">
    <source>
        <dbReference type="ARBA" id="ARBA00022723"/>
    </source>
</evidence>
<keyword evidence="5" id="KW-1090">Inhibition of host innate immune response by virus</keyword>
<protein>
    <recommendedName>
        <fullName evidence="2">RNA silencing suppressor</fullName>
    </recommendedName>
</protein>
<name>I1W5T7_9VIRU</name>
<keyword evidence="6" id="KW-0479">Metal-binding</keyword>
<sequence length="114" mass="13095">MKGARLATLCLVFNKLCGTYVMPVCIDIIKRSRAPLLTNGTSKYARRRRAKSVCRCERCYRVFPPLRNSKCDNKTCKPGISYREDIKEYILWGVTEVIPQPGNCFSCRKNLNNI</sequence>
<organism evidence="11 12">
    <name type="scientific">american hop latent virus</name>
    <dbReference type="NCBI Taxonomy" id="3158378"/>
    <lineage>
        <taxon>Viruses</taxon>
        <taxon>Riboviria</taxon>
        <taxon>Orthornavirae</taxon>
        <taxon>Kitrinoviricota</taxon>
        <taxon>Alsuviricetes</taxon>
        <taxon>Tymovirales</taxon>
        <taxon>Betaflexiviridae</taxon>
        <taxon>Quinvirinae</taxon>
        <taxon>Carlavirus</taxon>
        <taxon>Carlavirus americanense</taxon>
    </lineage>
</organism>
<evidence type="ECO:0000256" key="7">
    <source>
        <dbReference type="ARBA" id="ARBA00022771"/>
    </source>
</evidence>
<dbReference type="InterPro" id="IPR002568">
    <property type="entry name" value="Carla-bd"/>
</dbReference>
<evidence type="ECO:0000256" key="3">
    <source>
        <dbReference type="ARBA" id="ARBA00022463"/>
    </source>
</evidence>
<keyword evidence="9" id="KW-0238">DNA-binding</keyword>
<dbReference type="Pfam" id="PF01623">
    <property type="entry name" value="Carla_C4"/>
    <property type="match status" value="1"/>
</dbReference>
<keyword evidence="4" id="KW-0945">Host-virus interaction</keyword>
<evidence type="ECO:0000256" key="5">
    <source>
        <dbReference type="ARBA" id="ARBA00022632"/>
    </source>
</evidence>
<dbReference type="EMBL" id="JQ245696">
    <property type="protein sequence ID" value="AFI61524.1"/>
    <property type="molecule type" value="Genomic_RNA"/>
</dbReference>
<dbReference type="OrthoDB" id="28055at10239"/>
<evidence type="ECO:0000313" key="12">
    <source>
        <dbReference type="Proteomes" id="UP000201431"/>
    </source>
</evidence>
<accession>I1W5T7</accession>
<keyword evidence="7" id="KW-0863">Zinc-finger</keyword>
<dbReference type="KEGG" id="vg:12730349"/>
<evidence type="ECO:0000256" key="10">
    <source>
        <dbReference type="ARBA" id="ARBA00023280"/>
    </source>
</evidence>
<proteinExistence type="inferred from homology"/>
<keyword evidence="12" id="KW-1185">Reference proteome</keyword>
<dbReference type="Proteomes" id="UP000201431">
    <property type="component" value="Segment"/>
</dbReference>
<dbReference type="RefSeq" id="YP_006297591.1">
    <property type="nucleotide sequence ID" value="NC_017859.1"/>
</dbReference>
<reference evidence="11 12" key="1">
    <citation type="journal article" date="2012" name="Arch. Virol.">
        <title>Complete genome organization of American hop latent virus and its relationship to carlaviruses.</title>
        <authorList>
            <person name="Eastwell K.C."/>
            <person name="Druffel K.L."/>
        </authorList>
    </citation>
    <scope>NUCLEOTIDE SEQUENCE [LARGE SCALE GENOMIC DNA]</scope>
    <source>
        <strain evidence="11">Bittergold</strain>
    </source>
</reference>
<dbReference type="GO" id="GO:0052170">
    <property type="term" value="P:symbiont-mediated suppression of host innate immune response"/>
    <property type="evidence" value="ECO:0007669"/>
    <property type="project" value="UniProtKB-KW"/>
</dbReference>
<keyword evidence="3" id="KW-0941">Suppressor of RNA silencing</keyword>
<evidence type="ECO:0000256" key="4">
    <source>
        <dbReference type="ARBA" id="ARBA00022581"/>
    </source>
</evidence>
<evidence type="ECO:0000256" key="1">
    <source>
        <dbReference type="ARBA" id="ARBA00006158"/>
    </source>
</evidence>
<evidence type="ECO:0000256" key="2">
    <source>
        <dbReference type="ARBA" id="ARBA00017202"/>
    </source>
</evidence>
<keyword evidence="8" id="KW-0862">Zinc</keyword>
<evidence type="ECO:0000256" key="9">
    <source>
        <dbReference type="ARBA" id="ARBA00023125"/>
    </source>
</evidence>
<dbReference type="GeneID" id="12730349"/>
<dbReference type="GO" id="GO:0008270">
    <property type="term" value="F:zinc ion binding"/>
    <property type="evidence" value="ECO:0007669"/>
    <property type="project" value="UniProtKB-KW"/>
</dbReference>